<reference evidence="1 2" key="1">
    <citation type="submission" date="2023-10" db="EMBL/GenBank/DDBJ databases">
        <title>Two novel species belonging to the OM43/NOR5 clade.</title>
        <authorList>
            <person name="Park M."/>
        </authorList>
    </citation>
    <scope>NUCLEOTIDE SEQUENCE [LARGE SCALE GENOMIC DNA]</scope>
    <source>
        <strain evidence="1 2">IMCC45268</strain>
    </source>
</reference>
<dbReference type="Proteomes" id="UP001626549">
    <property type="component" value="Chromosome"/>
</dbReference>
<protein>
    <submittedName>
        <fullName evidence="1">Phytanoyl-CoA dioxygenase family protein</fullName>
    </submittedName>
</protein>
<dbReference type="EMBL" id="CP136865">
    <property type="protein sequence ID" value="WOJ95555.1"/>
    <property type="molecule type" value="Genomic_DNA"/>
</dbReference>
<dbReference type="SUPFAM" id="SSF51197">
    <property type="entry name" value="Clavaminate synthase-like"/>
    <property type="match status" value="1"/>
</dbReference>
<dbReference type="InterPro" id="IPR008775">
    <property type="entry name" value="Phytyl_CoA_dOase-like"/>
</dbReference>
<name>A0ABZ0I8S5_9GAMM</name>
<proteinExistence type="predicted"/>
<keyword evidence="2" id="KW-1185">Reference proteome</keyword>
<sequence length="257" mass="28441">MLTSTHKSQFLERGFTRIAGAVDAQDVAEAATRVWGVLSKSGIRRAHPDTWRQDKPKGLQNVAGDASYHRVFGKPASAVLDTLLGAGLWNSPEHWGQLVLSLPTDTTWVVPHQAWHLDLPMELGNTELPGVQLFVCLEDISERCGATVVAAGTHRLVAEEVSANGFPEKRASAVLRNRLSKKSDWFRQLIGFKDAGERDDRFLLRPYSECQVTLQVHELTGNKGDMILMHPYLFHAPAPNIGPAIRMAATQRIYASK</sequence>
<evidence type="ECO:0000313" key="1">
    <source>
        <dbReference type="EMBL" id="WOJ95555.1"/>
    </source>
</evidence>
<dbReference type="Pfam" id="PF05721">
    <property type="entry name" value="PhyH"/>
    <property type="match status" value="1"/>
</dbReference>
<keyword evidence="1" id="KW-0223">Dioxygenase</keyword>
<dbReference type="Gene3D" id="2.60.120.620">
    <property type="entry name" value="q2cbj1_9rhob like domain"/>
    <property type="match status" value="1"/>
</dbReference>
<dbReference type="GO" id="GO:0051213">
    <property type="term" value="F:dioxygenase activity"/>
    <property type="evidence" value="ECO:0007669"/>
    <property type="project" value="UniProtKB-KW"/>
</dbReference>
<accession>A0ABZ0I8S5</accession>
<keyword evidence="1" id="KW-0560">Oxidoreductase</keyword>
<organism evidence="1 2">
    <name type="scientific">Congregibacter brevis</name>
    <dbReference type="NCBI Taxonomy" id="3081201"/>
    <lineage>
        <taxon>Bacteria</taxon>
        <taxon>Pseudomonadati</taxon>
        <taxon>Pseudomonadota</taxon>
        <taxon>Gammaproteobacteria</taxon>
        <taxon>Cellvibrionales</taxon>
        <taxon>Halieaceae</taxon>
        <taxon>Congregibacter</taxon>
    </lineage>
</organism>
<evidence type="ECO:0000313" key="2">
    <source>
        <dbReference type="Proteomes" id="UP001626549"/>
    </source>
</evidence>
<gene>
    <name evidence="1" type="ORF">R0137_09845</name>
</gene>
<dbReference type="RefSeq" id="WP_407326253.1">
    <property type="nucleotide sequence ID" value="NZ_CP136865.1"/>
</dbReference>